<accession>A0A1H8GUJ5</accession>
<dbReference type="GO" id="GO:0003677">
    <property type="term" value="F:DNA binding"/>
    <property type="evidence" value="ECO:0007669"/>
    <property type="project" value="InterPro"/>
</dbReference>
<evidence type="ECO:0000256" key="2">
    <source>
        <dbReference type="ARBA" id="ARBA00022649"/>
    </source>
</evidence>
<dbReference type="GO" id="GO:0006402">
    <property type="term" value="P:mRNA catabolic process"/>
    <property type="evidence" value="ECO:0007669"/>
    <property type="project" value="TreeGrafter"/>
</dbReference>
<dbReference type="AlphaFoldDB" id="A0A1H8GUJ5"/>
<keyword evidence="2" id="KW-1277">Toxin-antitoxin system</keyword>
<dbReference type="Pfam" id="PF02452">
    <property type="entry name" value="PemK_toxin"/>
    <property type="match status" value="1"/>
</dbReference>
<dbReference type="GO" id="GO:0004521">
    <property type="term" value="F:RNA endonuclease activity"/>
    <property type="evidence" value="ECO:0007669"/>
    <property type="project" value="TreeGrafter"/>
</dbReference>
<proteinExistence type="inferred from homology"/>
<dbReference type="Proteomes" id="UP000198809">
    <property type="component" value="Unassembled WGS sequence"/>
</dbReference>
<dbReference type="InterPro" id="IPR003477">
    <property type="entry name" value="PemK-like"/>
</dbReference>
<sequence length="159" mass="18149">MKHKVVATVHIRHVLGGNNMSTLTYENKNKLKDVKQYDVWFADLGESNGHVQGGKRPVLVISNDVGNQRSPVVIVAPITSSKTKNKLPTQVHISAEDVGFQRDSIIQFEQIFTLSKDTELIGNRKLTHIPEEYHDELEKAWMISMLGNKKYYSNRTNFR</sequence>
<protein>
    <submittedName>
        <fullName evidence="3">mRNA interferase MazF</fullName>
    </submittedName>
</protein>
<comment type="similarity">
    <text evidence="1">Belongs to the PemK/MazF family.</text>
</comment>
<name>A0A1H8GUJ5_9BACL</name>
<organism evidence="3 4">
    <name type="scientific">Paenibacillus sophorae</name>
    <dbReference type="NCBI Taxonomy" id="1333845"/>
    <lineage>
        <taxon>Bacteria</taxon>
        <taxon>Bacillati</taxon>
        <taxon>Bacillota</taxon>
        <taxon>Bacilli</taxon>
        <taxon>Bacillales</taxon>
        <taxon>Paenibacillaceae</taxon>
        <taxon>Paenibacillus</taxon>
    </lineage>
</organism>
<gene>
    <name evidence="3" type="ORF">SAMN04487895_101654</name>
</gene>
<dbReference type="STRING" id="1333845.SAMN04487895_101654"/>
<dbReference type="InterPro" id="IPR011067">
    <property type="entry name" value="Plasmid_toxin/cell-grow_inhib"/>
</dbReference>
<dbReference type="GO" id="GO:0016075">
    <property type="term" value="P:rRNA catabolic process"/>
    <property type="evidence" value="ECO:0007669"/>
    <property type="project" value="TreeGrafter"/>
</dbReference>
<evidence type="ECO:0000313" key="3">
    <source>
        <dbReference type="EMBL" id="SEN47791.1"/>
    </source>
</evidence>
<dbReference type="Gene3D" id="2.30.30.110">
    <property type="match status" value="1"/>
</dbReference>
<dbReference type="PANTHER" id="PTHR33988:SF2">
    <property type="entry name" value="ENDORIBONUCLEASE MAZF"/>
    <property type="match status" value="1"/>
</dbReference>
<reference evidence="3 4" key="1">
    <citation type="submission" date="2016-10" db="EMBL/GenBank/DDBJ databases">
        <authorList>
            <person name="de Groot N.N."/>
        </authorList>
    </citation>
    <scope>NUCLEOTIDE SEQUENCE [LARGE SCALE GENOMIC DNA]</scope>
    <source>
        <strain evidence="3 4">CGMCC 1.10238</strain>
    </source>
</reference>
<dbReference type="SUPFAM" id="SSF50118">
    <property type="entry name" value="Cell growth inhibitor/plasmid maintenance toxic component"/>
    <property type="match status" value="1"/>
</dbReference>
<dbReference type="PANTHER" id="PTHR33988">
    <property type="entry name" value="ENDORIBONUCLEASE MAZF-RELATED"/>
    <property type="match status" value="1"/>
</dbReference>
<dbReference type="EMBL" id="FODH01000001">
    <property type="protein sequence ID" value="SEN47791.1"/>
    <property type="molecule type" value="Genomic_DNA"/>
</dbReference>
<evidence type="ECO:0000256" key="1">
    <source>
        <dbReference type="ARBA" id="ARBA00007521"/>
    </source>
</evidence>
<evidence type="ECO:0000313" key="4">
    <source>
        <dbReference type="Proteomes" id="UP000198809"/>
    </source>
</evidence>